<accession>A0ABX0U8L6</accession>
<protein>
    <submittedName>
        <fullName evidence="1">Gas vesicle protein</fullName>
    </submittedName>
</protein>
<dbReference type="RefSeq" id="WP_167186494.1">
    <property type="nucleotide sequence ID" value="NZ_JAASQL010000001.1"/>
</dbReference>
<reference evidence="1 2" key="1">
    <citation type="submission" date="2020-03" db="EMBL/GenBank/DDBJ databases">
        <title>Genomic Encyclopedia of Type Strains, Phase IV (KMG-IV): sequencing the most valuable type-strain genomes for metagenomic binning, comparative biology and taxonomic classification.</title>
        <authorList>
            <person name="Goeker M."/>
        </authorList>
    </citation>
    <scope>NUCLEOTIDE SEQUENCE [LARGE SCALE GENOMIC DNA]</scope>
    <source>
        <strain evidence="1 2">DSM 101599</strain>
    </source>
</reference>
<organism evidence="1 2">
    <name type="scientific">Wenyingzhuangia heitensis</name>
    <dbReference type="NCBI Taxonomy" id="1487859"/>
    <lineage>
        <taxon>Bacteria</taxon>
        <taxon>Pseudomonadati</taxon>
        <taxon>Bacteroidota</taxon>
        <taxon>Flavobacteriia</taxon>
        <taxon>Flavobacteriales</taxon>
        <taxon>Flavobacteriaceae</taxon>
        <taxon>Wenyingzhuangia</taxon>
    </lineage>
</organism>
<evidence type="ECO:0000313" key="1">
    <source>
        <dbReference type="EMBL" id="NIJ45162.1"/>
    </source>
</evidence>
<name>A0ABX0U8L6_9FLAO</name>
<dbReference type="Proteomes" id="UP000745859">
    <property type="component" value="Unassembled WGS sequence"/>
</dbReference>
<dbReference type="Pfam" id="PF12732">
    <property type="entry name" value="YtxH"/>
    <property type="match status" value="1"/>
</dbReference>
<dbReference type="InterPro" id="IPR052928">
    <property type="entry name" value="Desiccation-related_membrane"/>
</dbReference>
<keyword evidence="2" id="KW-1185">Reference proteome</keyword>
<proteinExistence type="predicted"/>
<comment type="caution">
    <text evidence="1">The sequence shown here is derived from an EMBL/GenBank/DDBJ whole genome shotgun (WGS) entry which is preliminary data.</text>
</comment>
<dbReference type="InterPro" id="IPR024623">
    <property type="entry name" value="YtxH"/>
</dbReference>
<dbReference type="PANTHER" id="PTHR35792:SF2">
    <property type="entry name" value="GENERAL STRESS PROTEIN"/>
    <property type="match status" value="1"/>
</dbReference>
<sequence>MNTTGKVVLSLFAGVLIGTAAGVLFAPKKGEETREDIKNKILELKGDVLDLIEKGEDIASEKIKEIKAKIASLEKDLKNAMPC</sequence>
<dbReference type="PANTHER" id="PTHR35792">
    <property type="entry name" value="GENERAL STRESS PROTEIN"/>
    <property type="match status" value="1"/>
</dbReference>
<gene>
    <name evidence="1" type="ORF">FHR24_001601</name>
</gene>
<dbReference type="EMBL" id="JAASQL010000001">
    <property type="protein sequence ID" value="NIJ45162.1"/>
    <property type="molecule type" value="Genomic_DNA"/>
</dbReference>
<evidence type="ECO:0000313" key="2">
    <source>
        <dbReference type="Proteomes" id="UP000745859"/>
    </source>
</evidence>